<dbReference type="Gene3D" id="1.20.1260.20">
    <property type="entry name" value="PPE superfamily"/>
    <property type="match status" value="1"/>
</dbReference>
<feature type="domain" description="PPE" evidence="3">
    <location>
        <begin position="3"/>
        <end position="160"/>
    </location>
</feature>
<evidence type="ECO:0000256" key="1">
    <source>
        <dbReference type="ARBA" id="ARBA00010652"/>
    </source>
</evidence>
<keyword evidence="5" id="KW-1185">Reference proteome</keyword>
<evidence type="ECO:0000313" key="4">
    <source>
        <dbReference type="EMBL" id="NTY60695.1"/>
    </source>
</evidence>
<comment type="similarity">
    <text evidence="1">Belongs to the mycobacterial PPE family.</text>
</comment>
<dbReference type="Proteomes" id="UP000708347">
    <property type="component" value="Unassembled WGS sequence"/>
</dbReference>
<dbReference type="SUPFAM" id="SSF140459">
    <property type="entry name" value="PE/PPE dimer-like"/>
    <property type="match status" value="1"/>
</dbReference>
<dbReference type="EMBL" id="VBSB01000008">
    <property type="protein sequence ID" value="NTY60695.1"/>
    <property type="molecule type" value="Genomic_DNA"/>
</dbReference>
<name>A0ABX2JZ00_9MYCO</name>
<dbReference type="RefSeq" id="WP_174398483.1">
    <property type="nucleotide sequence ID" value="NZ_VBSB01000008.1"/>
</dbReference>
<evidence type="ECO:0000259" key="3">
    <source>
        <dbReference type="Pfam" id="PF00823"/>
    </source>
</evidence>
<comment type="caution">
    <text evidence="4">The sequence shown here is derived from an EMBL/GenBank/DDBJ whole genome shotgun (WGS) entry which is preliminary data.</text>
</comment>
<proteinExistence type="inferred from homology"/>
<dbReference type="Pfam" id="PF00823">
    <property type="entry name" value="PPE"/>
    <property type="match status" value="1"/>
</dbReference>
<dbReference type="InterPro" id="IPR000030">
    <property type="entry name" value="PPE_dom"/>
</dbReference>
<gene>
    <name evidence="4" type="ORF">FEG63_14180</name>
</gene>
<evidence type="ECO:0000256" key="2">
    <source>
        <dbReference type="SAM" id="MobiDB-lite"/>
    </source>
</evidence>
<dbReference type="InterPro" id="IPR038332">
    <property type="entry name" value="PPE_sf"/>
</dbReference>
<dbReference type="PANTHER" id="PTHR46766:SF1">
    <property type="entry name" value="GLUTAMINE-RICH PROTEIN 2"/>
    <property type="match status" value="1"/>
</dbReference>
<sequence length="394" mass="39136">MLWHAMPPELNTARLMAGAGPAPMLQAAAGWEALAAALEVQADELAAILASLGAAWTGASSERAIAAAVPMIAWMKIVAVQAQKRGMQAAAQAAAYTTALAITPSLPEIAANHITRAVLVATNIFGINMVPIGLKETDYFVRMWNQAAGAMDAYQAETAANTVFEPLPPMKPIVLPDAGQAAEAGTISLLTQMAATAADPHALAALASQVMASADAEKAMAYAQQAMPFLTQIGQLGGQLQQLTSLVQSATGMGGGVGGGERAANEAIPQMGLIGAAPLSTHPLAGGSGPSVGAGLMRADALPGLAASASRTPLLGQLLDAATGSVAPASAVAGAVSGAGSSTAGGAAPLGGMAGHGGAQAGVVRALAAPAMFAAQSDDSEQNGRESYDDEDDW</sequence>
<evidence type="ECO:0000313" key="5">
    <source>
        <dbReference type="Proteomes" id="UP000708347"/>
    </source>
</evidence>
<dbReference type="PANTHER" id="PTHR46766">
    <property type="entry name" value="GLUTAMINE-RICH PROTEIN 2"/>
    <property type="match status" value="1"/>
</dbReference>
<feature type="region of interest" description="Disordered" evidence="2">
    <location>
        <begin position="374"/>
        <end position="394"/>
    </location>
</feature>
<protein>
    <submittedName>
        <fullName evidence="4">PPE family protein</fullName>
    </submittedName>
</protein>
<organism evidence="4 5">
    <name type="scientific">Mycolicibacterium sphagni</name>
    <dbReference type="NCBI Taxonomy" id="1786"/>
    <lineage>
        <taxon>Bacteria</taxon>
        <taxon>Bacillati</taxon>
        <taxon>Actinomycetota</taxon>
        <taxon>Actinomycetes</taxon>
        <taxon>Mycobacteriales</taxon>
        <taxon>Mycobacteriaceae</taxon>
        <taxon>Mycolicibacterium</taxon>
    </lineage>
</organism>
<reference evidence="4 5" key="1">
    <citation type="submission" date="2019-05" db="EMBL/GenBank/DDBJ databases">
        <title>Mycolicibacterium sphagni ENV482 genome assembly.</title>
        <authorList>
            <person name="Chen W."/>
            <person name="Faulkner N.W."/>
            <person name="Hyman M.R."/>
        </authorList>
    </citation>
    <scope>NUCLEOTIDE SEQUENCE [LARGE SCALE GENOMIC DNA]</scope>
    <source>
        <strain evidence="4 5">ENV482</strain>
    </source>
</reference>
<accession>A0ABX2JZ00</accession>